<evidence type="ECO:0000313" key="3">
    <source>
        <dbReference type="Proteomes" id="UP001066276"/>
    </source>
</evidence>
<evidence type="ECO:0000313" key="2">
    <source>
        <dbReference type="EMBL" id="KAJ1155690.1"/>
    </source>
</evidence>
<protein>
    <submittedName>
        <fullName evidence="2">Uncharacterized protein</fullName>
    </submittedName>
</protein>
<organism evidence="2 3">
    <name type="scientific">Pleurodeles waltl</name>
    <name type="common">Iberian ribbed newt</name>
    <dbReference type="NCBI Taxonomy" id="8319"/>
    <lineage>
        <taxon>Eukaryota</taxon>
        <taxon>Metazoa</taxon>
        <taxon>Chordata</taxon>
        <taxon>Craniata</taxon>
        <taxon>Vertebrata</taxon>
        <taxon>Euteleostomi</taxon>
        <taxon>Amphibia</taxon>
        <taxon>Batrachia</taxon>
        <taxon>Caudata</taxon>
        <taxon>Salamandroidea</taxon>
        <taxon>Salamandridae</taxon>
        <taxon>Pleurodelinae</taxon>
        <taxon>Pleurodeles</taxon>
    </lineage>
</organism>
<dbReference type="AlphaFoldDB" id="A0AAV7RXL9"/>
<sequence length="91" mass="9652">MSRLPYLLHAGARPRILVLCHMPEALEGGPLLGALVLNPCVTQSLGPVDKLWSSHLCEHLQPGGSSVRGPVAQGEELWESEPAAPTRPPSA</sequence>
<accession>A0AAV7RXL9</accession>
<proteinExistence type="predicted"/>
<name>A0AAV7RXL9_PLEWA</name>
<keyword evidence="3" id="KW-1185">Reference proteome</keyword>
<dbReference type="Proteomes" id="UP001066276">
    <property type="component" value="Chromosome 5"/>
</dbReference>
<feature type="region of interest" description="Disordered" evidence="1">
    <location>
        <begin position="63"/>
        <end position="91"/>
    </location>
</feature>
<gene>
    <name evidence="2" type="ORF">NDU88_008419</name>
</gene>
<dbReference type="EMBL" id="JANPWB010000009">
    <property type="protein sequence ID" value="KAJ1155690.1"/>
    <property type="molecule type" value="Genomic_DNA"/>
</dbReference>
<comment type="caution">
    <text evidence="2">The sequence shown here is derived from an EMBL/GenBank/DDBJ whole genome shotgun (WGS) entry which is preliminary data.</text>
</comment>
<evidence type="ECO:0000256" key="1">
    <source>
        <dbReference type="SAM" id="MobiDB-lite"/>
    </source>
</evidence>
<reference evidence="2" key="1">
    <citation type="journal article" date="2022" name="bioRxiv">
        <title>Sequencing and chromosome-scale assembly of the giantPleurodeles waltlgenome.</title>
        <authorList>
            <person name="Brown T."/>
            <person name="Elewa A."/>
            <person name="Iarovenko S."/>
            <person name="Subramanian E."/>
            <person name="Araus A.J."/>
            <person name="Petzold A."/>
            <person name="Susuki M."/>
            <person name="Suzuki K.-i.T."/>
            <person name="Hayashi T."/>
            <person name="Toyoda A."/>
            <person name="Oliveira C."/>
            <person name="Osipova E."/>
            <person name="Leigh N.D."/>
            <person name="Simon A."/>
            <person name="Yun M.H."/>
        </authorList>
    </citation>
    <scope>NUCLEOTIDE SEQUENCE</scope>
    <source>
        <strain evidence="2">20211129_DDA</strain>
        <tissue evidence="2">Liver</tissue>
    </source>
</reference>